<reference evidence="1 2" key="1">
    <citation type="submission" date="2015-06" db="EMBL/GenBank/DDBJ databases">
        <authorList>
            <person name="Kim K.M."/>
        </authorList>
    </citation>
    <scope>NUCLEOTIDE SEQUENCE [LARGE SCALE GENOMIC DNA]</scope>
    <source>
        <strain evidence="1 2">KCTC 22370</strain>
    </source>
</reference>
<organism evidence="1 2">
    <name type="scientific">Pelagerythrobacter marensis</name>
    <dbReference type="NCBI Taxonomy" id="543877"/>
    <lineage>
        <taxon>Bacteria</taxon>
        <taxon>Pseudomonadati</taxon>
        <taxon>Pseudomonadota</taxon>
        <taxon>Alphaproteobacteria</taxon>
        <taxon>Sphingomonadales</taxon>
        <taxon>Erythrobacteraceae</taxon>
        <taxon>Pelagerythrobacter</taxon>
    </lineage>
</organism>
<dbReference type="AlphaFoldDB" id="A0A0G3XDG9"/>
<dbReference type="Proteomes" id="UP000037643">
    <property type="component" value="Chromosome"/>
</dbReference>
<dbReference type="PATRIC" id="fig|543877.4.peg.2436"/>
<sequence length="197" mass="21531">MRKNFSLDSISRVSSGVAVDRSGGGAFAVMVGDVGTNVLIPAGLGEVGFAGEDARLKDFDILISLRGKRNGSSVFKDDRFEGRPVHASLDVAVIRLHQPDHMAALALSFWFNLESTQHLLAVHRVGSHAFRLPLPALRKFQVPHFTPQSADLFVRAAVAGRQAMKLERYITARRELVFEEMMTQAAAQFQGGAGRED</sequence>
<dbReference type="EMBL" id="CP011805">
    <property type="protein sequence ID" value="AKM08458.1"/>
    <property type="molecule type" value="Genomic_DNA"/>
</dbReference>
<keyword evidence="2" id="KW-1185">Reference proteome</keyword>
<dbReference type="RefSeq" id="WP_047807282.1">
    <property type="nucleotide sequence ID" value="NZ_CP011805.1"/>
</dbReference>
<name>A0A0G3XDG9_9SPHN</name>
<accession>A0A0G3XDG9</accession>
<evidence type="ECO:0000313" key="2">
    <source>
        <dbReference type="Proteomes" id="UP000037643"/>
    </source>
</evidence>
<gene>
    <name evidence="1" type="ORF">AM2010_2402</name>
</gene>
<dbReference type="KEGG" id="amx:AM2010_2402"/>
<dbReference type="OrthoDB" id="7433472at2"/>
<proteinExistence type="predicted"/>
<protein>
    <submittedName>
        <fullName evidence="1">DNA polymerase III subunit epsilon</fullName>
    </submittedName>
</protein>
<evidence type="ECO:0000313" key="1">
    <source>
        <dbReference type="EMBL" id="AKM08458.1"/>
    </source>
</evidence>
<dbReference type="STRING" id="543877.AM2010_2402"/>